<evidence type="ECO:0000256" key="1">
    <source>
        <dbReference type="ARBA" id="ARBA00012552"/>
    </source>
</evidence>
<dbReference type="FunFam" id="3.40.50.300:FF:000079">
    <property type="entry name" value="probable ATP-dependent RNA helicase DDX17"/>
    <property type="match status" value="1"/>
</dbReference>
<evidence type="ECO:0000259" key="10">
    <source>
        <dbReference type="PROSITE" id="PS51192"/>
    </source>
</evidence>
<comment type="catalytic activity">
    <reaction evidence="6">
        <text>ATP + H2O = ADP + phosphate + H(+)</text>
        <dbReference type="Rhea" id="RHEA:13065"/>
        <dbReference type="ChEBI" id="CHEBI:15377"/>
        <dbReference type="ChEBI" id="CHEBI:15378"/>
        <dbReference type="ChEBI" id="CHEBI:30616"/>
        <dbReference type="ChEBI" id="CHEBI:43474"/>
        <dbReference type="ChEBI" id="CHEBI:456216"/>
        <dbReference type="EC" id="3.6.4.13"/>
    </reaction>
</comment>
<dbReference type="PANTHER" id="PTHR47958">
    <property type="entry name" value="ATP-DEPENDENT RNA HELICASE DBP3"/>
    <property type="match status" value="1"/>
</dbReference>
<evidence type="ECO:0000259" key="11">
    <source>
        <dbReference type="PROSITE" id="PS51194"/>
    </source>
</evidence>
<dbReference type="CDD" id="cd00105">
    <property type="entry name" value="KH-I"/>
    <property type="match status" value="1"/>
</dbReference>
<dbReference type="InterPro" id="IPR014001">
    <property type="entry name" value="Helicase_ATP-bd"/>
</dbReference>
<dbReference type="InterPro" id="IPR001650">
    <property type="entry name" value="Helicase_C-like"/>
</dbReference>
<proteinExistence type="inferred from homology"/>
<dbReference type="GO" id="GO:0031047">
    <property type="term" value="P:regulatory ncRNA-mediated gene silencing"/>
    <property type="evidence" value="ECO:0007669"/>
    <property type="project" value="UniProtKB-ARBA"/>
</dbReference>
<dbReference type="InterPro" id="IPR027417">
    <property type="entry name" value="P-loop_NTPase"/>
</dbReference>
<dbReference type="SUPFAM" id="SSF54791">
    <property type="entry name" value="Eukaryotic type KH-domain (KH-domain type I)"/>
    <property type="match status" value="1"/>
</dbReference>
<dbReference type="AlphaFoldDB" id="A0A6P8MK75"/>
<dbReference type="CDD" id="cd18787">
    <property type="entry name" value="SF2_C_DEAD"/>
    <property type="match status" value="1"/>
</dbReference>
<dbReference type="GeneID" id="117207199"/>
<protein>
    <recommendedName>
        <fullName evidence="1">RNA helicase</fullName>
        <ecNumber evidence="1">3.6.4.13</ecNumber>
    </recommendedName>
</protein>
<accession>A0A6P8MK75</accession>
<feature type="region of interest" description="Disordered" evidence="9">
    <location>
        <begin position="177"/>
        <end position="230"/>
    </location>
</feature>
<dbReference type="InterPro" id="IPR036612">
    <property type="entry name" value="KH_dom_type_1_sf"/>
</dbReference>
<dbReference type="PROSITE" id="PS51194">
    <property type="entry name" value="HELICASE_CTER"/>
    <property type="match status" value="1"/>
</dbReference>
<dbReference type="SMART" id="SM00490">
    <property type="entry name" value="HELICc"/>
    <property type="match status" value="1"/>
</dbReference>
<dbReference type="EC" id="3.6.4.13" evidence="1"/>
<evidence type="ECO:0000256" key="6">
    <source>
        <dbReference type="ARBA" id="ARBA00047984"/>
    </source>
</evidence>
<keyword evidence="2 8" id="KW-0547">Nucleotide-binding</keyword>
<name>A0A6P8MK75_9HYME</name>
<dbReference type="PROSITE" id="PS00039">
    <property type="entry name" value="DEAD_ATP_HELICASE"/>
    <property type="match status" value="1"/>
</dbReference>
<evidence type="ECO:0000256" key="5">
    <source>
        <dbReference type="ARBA" id="ARBA00022840"/>
    </source>
</evidence>
<evidence type="ECO:0000313" key="13">
    <source>
        <dbReference type="RefSeq" id="XP_033303045.1"/>
    </source>
</evidence>
<dbReference type="InterPro" id="IPR011545">
    <property type="entry name" value="DEAD/DEAH_box_helicase_dom"/>
</dbReference>
<dbReference type="GO" id="GO:0005524">
    <property type="term" value="F:ATP binding"/>
    <property type="evidence" value="ECO:0007669"/>
    <property type="project" value="UniProtKB-KW"/>
</dbReference>
<dbReference type="Pfam" id="PF00271">
    <property type="entry name" value="Helicase_C"/>
    <property type="match status" value="1"/>
</dbReference>
<dbReference type="InterPro" id="IPR004087">
    <property type="entry name" value="KH_dom"/>
</dbReference>
<dbReference type="PROSITE" id="PS50084">
    <property type="entry name" value="KH_TYPE_1"/>
    <property type="match status" value="1"/>
</dbReference>
<sequence length="721" mass="83537">MNVQPYCSRPARYNERPNNYQHNTFRRGERYPNFPRNNYNVRYDQSVIQIGTEKVGRLIGRSGSNIRDLQDRTNTKIHVERSSTNDTTAVTIIGTKEAQQQAICLIEESLRDMNVRTIQPVRILENGQRENEQREHGQREYVQRGYVQRGYVQRGYVQRGYVQREYVQRKYVQRDYGQRDYEQKENEQKENEQKENEQKENEQKENGQRENEQKENEQGENKQEKEDERFLDLDWQQISRDHDEYHRQKWAKCTPIVKHFYKEDPIIANLTSEQVDAFRKANNNIEVHIVLDDEEDTSEVLSIPNPIETFEQAFQDYPEILEEIRKQKFAQPSPIQCQAWPILLSGKDLIGIAQTGTGKTLAFLLPALIHIEGQITPRSERKGPTVLVLAPTRELALQIEKEVNKYSYHGIKAVCIYGGGCRKKQVTVVTEGVEIVIATPGRLNDLVRTEVLNVSSVSYLVLDEADRMLDMGFEPQIRKALIDVRPDRQTVMTSATWPMSVRRLAKSYMKNPIQVYVGSLDLVAVHTVLQKIYIIDENDKTDMMHQFLRDMAPNDKVIIFFAKKAKVDDVASDLALMSVNCSSIHGGREQADREQALEELKTGEARILLATDVASRGIDIEDITHVLNFDFPRDIEEYVHRVGRTGRAGRTGESITYMTRSDWSHARELINILEEANQEVPEELYHMADRYEAWKEKRATERRSGGNRRGGGGGGGWRRWF</sequence>
<dbReference type="SMART" id="SM00487">
    <property type="entry name" value="DEXDc"/>
    <property type="match status" value="1"/>
</dbReference>
<dbReference type="SMART" id="SM00322">
    <property type="entry name" value="KH"/>
    <property type="match status" value="1"/>
</dbReference>
<dbReference type="Gene3D" id="3.30.1370.10">
    <property type="entry name" value="K Homology domain, type 1"/>
    <property type="match status" value="1"/>
</dbReference>
<dbReference type="RefSeq" id="XP_033303045.1">
    <property type="nucleotide sequence ID" value="XM_033447154.1"/>
</dbReference>
<dbReference type="Pfam" id="PF00270">
    <property type="entry name" value="DEAD"/>
    <property type="match status" value="1"/>
</dbReference>
<keyword evidence="3 8" id="KW-0378">Hydrolase</keyword>
<dbReference type="GO" id="GO:0003723">
    <property type="term" value="F:RNA binding"/>
    <property type="evidence" value="ECO:0007669"/>
    <property type="project" value="UniProtKB-UniRule"/>
</dbReference>
<dbReference type="GO" id="GO:0003724">
    <property type="term" value="F:RNA helicase activity"/>
    <property type="evidence" value="ECO:0007669"/>
    <property type="project" value="UniProtKB-EC"/>
</dbReference>
<dbReference type="Pfam" id="PF00013">
    <property type="entry name" value="KH_1"/>
    <property type="match status" value="1"/>
</dbReference>
<keyword evidence="12" id="KW-1185">Reference proteome</keyword>
<dbReference type="KEGG" id="bbif:117207199"/>
<reference evidence="13" key="1">
    <citation type="submission" date="2025-08" db="UniProtKB">
        <authorList>
            <consortium name="RefSeq"/>
        </authorList>
    </citation>
    <scope>IDENTIFICATION</scope>
    <source>
        <tissue evidence="13">Muscle</tissue>
    </source>
</reference>
<gene>
    <name evidence="13" type="primary">LOC117207199</name>
</gene>
<evidence type="ECO:0000256" key="3">
    <source>
        <dbReference type="ARBA" id="ARBA00022801"/>
    </source>
</evidence>
<feature type="domain" description="Helicase ATP-binding" evidence="10">
    <location>
        <begin position="340"/>
        <end position="515"/>
    </location>
</feature>
<feature type="domain" description="Helicase C-terminal" evidence="11">
    <location>
        <begin position="527"/>
        <end position="688"/>
    </location>
</feature>
<evidence type="ECO:0000256" key="8">
    <source>
        <dbReference type="RuleBase" id="RU000492"/>
    </source>
</evidence>
<evidence type="ECO:0000256" key="4">
    <source>
        <dbReference type="ARBA" id="ARBA00022806"/>
    </source>
</evidence>
<evidence type="ECO:0000256" key="7">
    <source>
        <dbReference type="PROSITE-ProRule" id="PRU00117"/>
    </source>
</evidence>
<dbReference type="GO" id="GO:0016787">
    <property type="term" value="F:hydrolase activity"/>
    <property type="evidence" value="ECO:0007669"/>
    <property type="project" value="UniProtKB-KW"/>
</dbReference>
<organism evidence="12 13">
    <name type="scientific">Bombus bifarius</name>
    <dbReference type="NCBI Taxonomy" id="103933"/>
    <lineage>
        <taxon>Eukaryota</taxon>
        <taxon>Metazoa</taxon>
        <taxon>Ecdysozoa</taxon>
        <taxon>Arthropoda</taxon>
        <taxon>Hexapoda</taxon>
        <taxon>Insecta</taxon>
        <taxon>Pterygota</taxon>
        <taxon>Neoptera</taxon>
        <taxon>Endopterygota</taxon>
        <taxon>Hymenoptera</taxon>
        <taxon>Apocrita</taxon>
        <taxon>Aculeata</taxon>
        <taxon>Apoidea</taxon>
        <taxon>Anthophila</taxon>
        <taxon>Apidae</taxon>
        <taxon>Bombus</taxon>
        <taxon>Pyrobombus</taxon>
    </lineage>
</organism>
<dbReference type="InterPro" id="IPR004088">
    <property type="entry name" value="KH_dom_type_1"/>
</dbReference>
<dbReference type="InterPro" id="IPR000629">
    <property type="entry name" value="RNA-helicase_DEAD-box_CS"/>
</dbReference>
<evidence type="ECO:0000256" key="2">
    <source>
        <dbReference type="ARBA" id="ARBA00022741"/>
    </source>
</evidence>
<keyword evidence="7" id="KW-0694">RNA-binding</keyword>
<dbReference type="PROSITE" id="PS51192">
    <property type="entry name" value="HELICASE_ATP_BIND_1"/>
    <property type="match status" value="1"/>
</dbReference>
<dbReference type="FunFam" id="3.40.50.300:FF:000008">
    <property type="entry name" value="ATP-dependent RNA helicase RhlB"/>
    <property type="match status" value="1"/>
</dbReference>
<keyword evidence="5 8" id="KW-0067">ATP-binding</keyword>
<dbReference type="SUPFAM" id="SSF52540">
    <property type="entry name" value="P-loop containing nucleoside triphosphate hydrolases"/>
    <property type="match status" value="1"/>
</dbReference>
<evidence type="ECO:0000313" key="12">
    <source>
        <dbReference type="Proteomes" id="UP000515164"/>
    </source>
</evidence>
<dbReference type="Gene3D" id="3.40.50.300">
    <property type="entry name" value="P-loop containing nucleotide triphosphate hydrolases"/>
    <property type="match status" value="2"/>
</dbReference>
<comment type="similarity">
    <text evidence="8">Belongs to the DEAD box helicase family.</text>
</comment>
<keyword evidence="4 8" id="KW-0347">Helicase</keyword>
<dbReference type="Proteomes" id="UP000515164">
    <property type="component" value="Unplaced"/>
</dbReference>
<evidence type="ECO:0000256" key="9">
    <source>
        <dbReference type="SAM" id="MobiDB-lite"/>
    </source>
</evidence>